<dbReference type="SUPFAM" id="SSF82093">
    <property type="entry name" value="Heme chaperone CcmE"/>
    <property type="match status" value="1"/>
</dbReference>
<evidence type="ECO:0000256" key="4">
    <source>
        <dbReference type="ARBA" id="ARBA00022723"/>
    </source>
</evidence>
<evidence type="ECO:0000256" key="8">
    <source>
        <dbReference type="ARBA" id="ARBA00023004"/>
    </source>
</evidence>
<dbReference type="InterPro" id="IPR036127">
    <property type="entry name" value="CcmE-like_sf"/>
</dbReference>
<keyword evidence="4 10" id="KW-0479">Metal-binding</keyword>
<evidence type="ECO:0000256" key="7">
    <source>
        <dbReference type="ARBA" id="ARBA00022989"/>
    </source>
</evidence>
<organism evidence="11 12">
    <name type="scientific">Azospira oryzae</name>
    <dbReference type="NCBI Taxonomy" id="146939"/>
    <lineage>
        <taxon>Bacteria</taxon>
        <taxon>Pseudomonadati</taxon>
        <taxon>Pseudomonadota</taxon>
        <taxon>Betaproteobacteria</taxon>
        <taxon>Rhodocyclales</taxon>
        <taxon>Rhodocyclaceae</taxon>
        <taxon>Azospira</taxon>
    </lineage>
</organism>
<keyword evidence="9 10" id="KW-0472">Membrane</keyword>
<evidence type="ECO:0000256" key="6">
    <source>
        <dbReference type="ARBA" id="ARBA00022968"/>
    </source>
</evidence>
<dbReference type="EMBL" id="SHKM01000002">
    <property type="protein sequence ID" value="RZT76128.1"/>
    <property type="molecule type" value="Genomic_DNA"/>
</dbReference>
<dbReference type="PANTHER" id="PTHR34128">
    <property type="entry name" value="CYTOCHROME C-TYPE BIOGENESIS PROTEIN CCME HOMOLOG, MITOCHONDRIAL"/>
    <property type="match status" value="1"/>
</dbReference>
<evidence type="ECO:0000313" key="11">
    <source>
        <dbReference type="EMBL" id="RZT76128.1"/>
    </source>
</evidence>
<keyword evidence="10" id="KW-1003">Cell membrane</keyword>
<keyword evidence="3 10" id="KW-0812">Transmembrane</keyword>
<feature type="topological domain" description="Cytoplasmic" evidence="10">
    <location>
        <begin position="1"/>
        <end position="7"/>
    </location>
</feature>
<reference evidence="11 12" key="1">
    <citation type="submission" date="2019-02" db="EMBL/GenBank/DDBJ databases">
        <title>Genomic Encyclopedia of Type Strains, Phase IV (KMG-IV): sequencing the most valuable type-strain genomes for metagenomic binning, comparative biology and taxonomic classification.</title>
        <authorList>
            <person name="Goeker M."/>
        </authorList>
    </citation>
    <scope>NUCLEOTIDE SEQUENCE [LARGE SCALE GENOMIC DNA]</scope>
    <source>
        <strain evidence="11 12">DSM 21223</strain>
    </source>
</reference>
<dbReference type="NCBIfam" id="NF009729">
    <property type="entry name" value="PRK13254.1-3"/>
    <property type="match status" value="1"/>
</dbReference>
<dbReference type="Gene3D" id="2.40.50.140">
    <property type="entry name" value="Nucleic acid-binding proteins"/>
    <property type="match status" value="1"/>
</dbReference>
<dbReference type="InterPro" id="IPR004329">
    <property type="entry name" value="CcmE"/>
</dbReference>
<gene>
    <name evidence="10" type="primary">ccmE</name>
    <name evidence="10" type="synonym">cycJ</name>
    <name evidence="11" type="ORF">EV678_2000</name>
</gene>
<feature type="binding site" description="covalent" evidence="10">
    <location>
        <position position="123"/>
    </location>
    <ligand>
        <name>heme</name>
        <dbReference type="ChEBI" id="CHEBI:30413"/>
    </ligand>
</feature>
<dbReference type="NCBIfam" id="NF009731">
    <property type="entry name" value="PRK13254.1-5"/>
    <property type="match status" value="1"/>
</dbReference>
<protein>
    <recommendedName>
        <fullName evidence="10">Cytochrome c-type biogenesis protein CcmE</fullName>
    </recommendedName>
    <alternativeName>
        <fullName evidence="10">Cytochrome c maturation protein E</fullName>
    </alternativeName>
    <alternativeName>
        <fullName evidence="10">Heme chaperone CcmE</fullName>
    </alternativeName>
</protein>
<accession>A0ABY0IP35</accession>
<keyword evidence="6 10" id="KW-0735">Signal-anchor</keyword>
<dbReference type="NCBIfam" id="NF009727">
    <property type="entry name" value="PRK13254.1-1"/>
    <property type="match status" value="1"/>
</dbReference>
<comment type="caution">
    <text evidence="11">The sequence shown here is derived from an EMBL/GenBank/DDBJ whole genome shotgun (WGS) entry which is preliminary data.</text>
</comment>
<comment type="similarity">
    <text evidence="10">Belongs to the CcmE/CycJ family.</text>
</comment>
<evidence type="ECO:0000256" key="1">
    <source>
        <dbReference type="ARBA" id="ARBA00004370"/>
    </source>
</evidence>
<dbReference type="Pfam" id="PF03100">
    <property type="entry name" value="CcmE"/>
    <property type="match status" value="1"/>
</dbReference>
<sequence>MKARHKRIALIVAGLAVLGIGTALVLNAFNSNLVFFFSPTQVLAGEAPKGKTFRIGGLVKEGSVERLADGVSVRFAVTDTDQTLPVQYKGILPDLFKEGKGVVAQGKLDDAGLFVATEVLAKHDENYMPPEAQKAVADAHAKAGENKAAAEAGEKKAAVEAAEKAAAKTLKY</sequence>
<dbReference type="HAMAP" id="MF_01959">
    <property type="entry name" value="CcmE"/>
    <property type="match status" value="1"/>
</dbReference>
<keyword evidence="2 10" id="KW-0349">Heme</keyword>
<keyword evidence="12" id="KW-1185">Reference proteome</keyword>
<keyword evidence="8 10" id="KW-0408">Iron</keyword>
<proteinExistence type="inferred from homology"/>
<keyword evidence="7 10" id="KW-1133">Transmembrane helix</keyword>
<evidence type="ECO:0000256" key="9">
    <source>
        <dbReference type="ARBA" id="ARBA00023136"/>
    </source>
</evidence>
<evidence type="ECO:0000313" key="12">
    <source>
        <dbReference type="Proteomes" id="UP000292136"/>
    </source>
</evidence>
<evidence type="ECO:0000256" key="3">
    <source>
        <dbReference type="ARBA" id="ARBA00022692"/>
    </source>
</evidence>
<keyword evidence="5 10" id="KW-0201">Cytochrome c-type biogenesis</keyword>
<evidence type="ECO:0000256" key="10">
    <source>
        <dbReference type="HAMAP-Rule" id="MF_01959"/>
    </source>
</evidence>
<dbReference type="Proteomes" id="UP000292136">
    <property type="component" value="Unassembled WGS sequence"/>
</dbReference>
<name>A0ABY0IP35_9RHOO</name>
<evidence type="ECO:0000256" key="2">
    <source>
        <dbReference type="ARBA" id="ARBA00022617"/>
    </source>
</evidence>
<evidence type="ECO:0000256" key="5">
    <source>
        <dbReference type="ARBA" id="ARBA00022748"/>
    </source>
</evidence>
<dbReference type="InterPro" id="IPR012340">
    <property type="entry name" value="NA-bd_OB-fold"/>
</dbReference>
<dbReference type="PANTHER" id="PTHR34128:SF2">
    <property type="entry name" value="CYTOCHROME C-TYPE BIOGENESIS PROTEIN CCME HOMOLOG, MITOCHONDRIAL"/>
    <property type="match status" value="1"/>
</dbReference>
<feature type="binding site" description="axial binding residue" evidence="10">
    <location>
        <position position="127"/>
    </location>
    <ligand>
        <name>heme</name>
        <dbReference type="ChEBI" id="CHEBI:30413"/>
    </ligand>
    <ligandPart>
        <name>Fe</name>
        <dbReference type="ChEBI" id="CHEBI:18248"/>
    </ligandPart>
</feature>
<comment type="subcellular location">
    <subcellularLocation>
        <location evidence="10">Cell membrane</location>
        <topology evidence="10">Single-pass type II membrane protein</topology>
    </subcellularLocation>
    <subcellularLocation>
        <location evidence="1">Membrane</location>
    </subcellularLocation>
</comment>
<feature type="topological domain" description="Extracellular" evidence="10">
    <location>
        <begin position="29"/>
        <end position="172"/>
    </location>
</feature>
<comment type="function">
    <text evidence="10">Heme chaperone required for the biogenesis of c-type cytochromes. Transiently binds heme delivered by CcmC and transfers the heme to apo-cytochromes in a process facilitated by CcmF and CcmH.</text>
</comment>